<dbReference type="PROSITE" id="PS00616">
    <property type="entry name" value="HIS_ACID_PHOSPHAT_1"/>
    <property type="match status" value="1"/>
</dbReference>
<dbReference type="PANTHER" id="PTHR11567">
    <property type="entry name" value="ACID PHOSPHATASE-RELATED"/>
    <property type="match status" value="1"/>
</dbReference>
<dbReference type="AlphaFoldDB" id="A0A1R1YA72"/>
<dbReference type="Proteomes" id="UP000187283">
    <property type="component" value="Unassembled WGS sequence"/>
</dbReference>
<comment type="caution">
    <text evidence="3">The sequence shown here is derived from an EMBL/GenBank/DDBJ whole genome shotgun (WGS) entry which is preliminary data.</text>
</comment>
<proteinExistence type="inferred from homology"/>
<organism evidence="3 4">
    <name type="scientific">Smittium culicis</name>
    <dbReference type="NCBI Taxonomy" id="133412"/>
    <lineage>
        <taxon>Eukaryota</taxon>
        <taxon>Fungi</taxon>
        <taxon>Fungi incertae sedis</taxon>
        <taxon>Zoopagomycota</taxon>
        <taxon>Kickxellomycotina</taxon>
        <taxon>Harpellomycetes</taxon>
        <taxon>Harpellales</taxon>
        <taxon>Legeriomycetaceae</taxon>
        <taxon>Smittium</taxon>
    </lineage>
</organism>
<comment type="similarity">
    <text evidence="1">Belongs to the histidine acid phosphatase family.</text>
</comment>
<evidence type="ECO:0000256" key="1">
    <source>
        <dbReference type="ARBA" id="ARBA00005375"/>
    </source>
</evidence>
<dbReference type="EMBL" id="LSSN01000481">
    <property type="protein sequence ID" value="OMJ23735.1"/>
    <property type="molecule type" value="Genomic_DNA"/>
</dbReference>
<reference evidence="3 4" key="1">
    <citation type="submission" date="2017-01" db="EMBL/GenBank/DDBJ databases">
        <authorList>
            <person name="Mah S.A."/>
            <person name="Swanson W.J."/>
            <person name="Moy G.W."/>
            <person name="Vacquier V.D."/>
        </authorList>
    </citation>
    <scope>NUCLEOTIDE SEQUENCE [LARGE SCALE GENOMIC DNA]</scope>
    <source>
        <strain evidence="3 4">GSMNP</strain>
    </source>
</reference>
<accession>A0A1R1YA72</accession>
<evidence type="ECO:0000313" key="3">
    <source>
        <dbReference type="EMBL" id="OMJ23735.1"/>
    </source>
</evidence>
<dbReference type="InterPro" id="IPR029033">
    <property type="entry name" value="His_PPase_superfam"/>
</dbReference>
<dbReference type="GO" id="GO:0016791">
    <property type="term" value="F:phosphatase activity"/>
    <property type="evidence" value="ECO:0007669"/>
    <property type="project" value="TreeGrafter"/>
</dbReference>
<protein>
    <submittedName>
        <fullName evidence="3">2-phosphoxylose phosphatase 1</fullName>
    </submittedName>
</protein>
<dbReference type="SUPFAM" id="SSF53254">
    <property type="entry name" value="Phosphoglycerate mutase-like"/>
    <property type="match status" value="1"/>
</dbReference>
<dbReference type="InterPro" id="IPR000560">
    <property type="entry name" value="His_Pase_clade-2"/>
</dbReference>
<keyword evidence="2" id="KW-0378">Hydrolase</keyword>
<dbReference type="PANTHER" id="PTHR11567:SF110">
    <property type="entry name" value="2-PHOSPHOXYLOSE PHOSPHATASE 1"/>
    <property type="match status" value="1"/>
</dbReference>
<sequence length="187" mass="20736">MKSNKILKIFFVLNSTTSLSINSRNQYSRRSSFTDSYNGVYNSLEENSEIYNSCQAKFIDADTYNPLENSELISVQMIMRHGDRAPTFFNENDGQIYNFCNLSKYNPLLRPISTNMVNSTVDNIAEGTLVVIPSNNTCSPGGLTEKGALASLDLGKSTRSIYVDKLGFLSPTLKNSDQIKVRVSSSG</sequence>
<keyword evidence="4" id="KW-1185">Reference proteome</keyword>
<gene>
    <name evidence="3" type="ORF">AYI70_g2053</name>
</gene>
<name>A0A1R1YA72_9FUNG</name>
<dbReference type="OrthoDB" id="10257284at2759"/>
<evidence type="ECO:0000256" key="2">
    <source>
        <dbReference type="ARBA" id="ARBA00022801"/>
    </source>
</evidence>
<evidence type="ECO:0000313" key="4">
    <source>
        <dbReference type="Proteomes" id="UP000187283"/>
    </source>
</evidence>
<dbReference type="InterPro" id="IPR050645">
    <property type="entry name" value="Histidine_acid_phosphatase"/>
</dbReference>
<dbReference type="InterPro" id="IPR033379">
    <property type="entry name" value="Acid_Pase_AS"/>
</dbReference>
<dbReference type="Pfam" id="PF00328">
    <property type="entry name" value="His_Phos_2"/>
    <property type="match status" value="1"/>
</dbReference>
<dbReference type="Gene3D" id="3.40.50.1240">
    <property type="entry name" value="Phosphoglycerate mutase-like"/>
    <property type="match status" value="1"/>
</dbReference>